<dbReference type="InterPro" id="IPR036165">
    <property type="entry name" value="YefM-like_sf"/>
</dbReference>
<comment type="similarity">
    <text evidence="1 2">Belongs to the phD/YefM antitoxin family.</text>
</comment>
<dbReference type="PANTHER" id="PTHR33713:SF6">
    <property type="entry name" value="ANTITOXIN YEFM"/>
    <property type="match status" value="1"/>
</dbReference>
<evidence type="ECO:0000256" key="1">
    <source>
        <dbReference type="ARBA" id="ARBA00009981"/>
    </source>
</evidence>
<dbReference type="PANTHER" id="PTHR33713">
    <property type="entry name" value="ANTITOXIN YAFN-RELATED"/>
    <property type="match status" value="1"/>
</dbReference>
<evidence type="ECO:0000256" key="2">
    <source>
        <dbReference type="RuleBase" id="RU362080"/>
    </source>
</evidence>
<comment type="caution">
    <text evidence="3">The sequence shown here is derived from an EMBL/GenBank/DDBJ whole genome shotgun (WGS) entry which is preliminary data.</text>
</comment>
<dbReference type="Gene3D" id="3.40.1620.10">
    <property type="entry name" value="YefM-like domain"/>
    <property type="match status" value="1"/>
</dbReference>
<evidence type="ECO:0000313" key="3">
    <source>
        <dbReference type="EMBL" id="OGG15271.1"/>
    </source>
</evidence>
<dbReference type="NCBIfam" id="TIGR01552">
    <property type="entry name" value="phd_fam"/>
    <property type="match status" value="1"/>
</dbReference>
<dbReference type="AlphaFoldDB" id="A0A1F5ZS79"/>
<gene>
    <name evidence="3" type="ORF">A2773_03705</name>
</gene>
<dbReference type="InterPro" id="IPR006442">
    <property type="entry name" value="Antitoxin_Phd/YefM"/>
</dbReference>
<dbReference type="EMBL" id="MFJE01000004">
    <property type="protein sequence ID" value="OGG15271.1"/>
    <property type="molecule type" value="Genomic_DNA"/>
</dbReference>
<evidence type="ECO:0000313" key="4">
    <source>
        <dbReference type="Proteomes" id="UP000177383"/>
    </source>
</evidence>
<proteinExistence type="inferred from homology"/>
<dbReference type="Pfam" id="PF02604">
    <property type="entry name" value="PhdYeFM_antitox"/>
    <property type="match status" value="1"/>
</dbReference>
<sequence length="89" mass="10232">MSTLNATIPANEARSNLYQILNEVGEEWRQFTITHRGKPRAVIISPEEFASWQETLEIASNKQLVKSIKKGLRSKKTYSQREADKIIGW</sequence>
<comment type="function">
    <text evidence="2">Antitoxin component of a type II toxin-antitoxin (TA) system.</text>
</comment>
<reference evidence="3 4" key="1">
    <citation type="journal article" date="2016" name="Nat. Commun.">
        <title>Thousands of microbial genomes shed light on interconnected biogeochemical processes in an aquifer system.</title>
        <authorList>
            <person name="Anantharaman K."/>
            <person name="Brown C.T."/>
            <person name="Hug L.A."/>
            <person name="Sharon I."/>
            <person name="Castelle C.J."/>
            <person name="Probst A.J."/>
            <person name="Thomas B.C."/>
            <person name="Singh A."/>
            <person name="Wilkins M.J."/>
            <person name="Karaoz U."/>
            <person name="Brodie E.L."/>
            <person name="Williams K.H."/>
            <person name="Hubbard S.S."/>
            <person name="Banfield J.F."/>
        </authorList>
    </citation>
    <scope>NUCLEOTIDE SEQUENCE [LARGE SCALE GENOMIC DNA]</scope>
</reference>
<dbReference type="Proteomes" id="UP000177383">
    <property type="component" value="Unassembled WGS sequence"/>
</dbReference>
<name>A0A1F5ZS79_9BACT</name>
<protein>
    <recommendedName>
        <fullName evidence="2">Antitoxin</fullName>
    </recommendedName>
</protein>
<accession>A0A1F5ZS79</accession>
<dbReference type="InterPro" id="IPR051405">
    <property type="entry name" value="phD/YefM_antitoxin"/>
</dbReference>
<organism evidence="3 4">
    <name type="scientific">Candidatus Gottesmanbacteria bacterium RIFCSPHIGHO2_01_FULL_39_10</name>
    <dbReference type="NCBI Taxonomy" id="1798375"/>
    <lineage>
        <taxon>Bacteria</taxon>
        <taxon>Candidatus Gottesmaniibacteriota</taxon>
    </lineage>
</organism>
<dbReference type="SUPFAM" id="SSF143120">
    <property type="entry name" value="YefM-like"/>
    <property type="match status" value="1"/>
</dbReference>
<dbReference type="STRING" id="1798375.A2773_03705"/>